<evidence type="ECO:0000256" key="5">
    <source>
        <dbReference type="SAM" id="MobiDB-lite"/>
    </source>
</evidence>
<accession>A0A3Q3M236</accession>
<keyword evidence="8" id="KW-1185">Reference proteome</keyword>
<reference evidence="7" key="1">
    <citation type="submission" date="2025-08" db="UniProtKB">
        <authorList>
            <consortium name="Ensembl"/>
        </authorList>
    </citation>
    <scope>IDENTIFICATION</scope>
</reference>
<dbReference type="OrthoDB" id="1919336at2759"/>
<proteinExistence type="predicted"/>
<feature type="DNA-binding region" description="HMG box" evidence="4">
    <location>
        <begin position="102"/>
        <end position="170"/>
    </location>
</feature>
<keyword evidence="3 4" id="KW-0539">Nucleus</keyword>
<feature type="DNA-binding region" description="HMG box" evidence="4">
    <location>
        <begin position="306"/>
        <end position="373"/>
    </location>
</feature>
<reference evidence="7" key="2">
    <citation type="submission" date="2025-09" db="UniProtKB">
        <authorList>
            <consortium name="Ensembl"/>
        </authorList>
    </citation>
    <scope>IDENTIFICATION</scope>
</reference>
<evidence type="ECO:0000256" key="1">
    <source>
        <dbReference type="ARBA" id="ARBA00004123"/>
    </source>
</evidence>
<dbReference type="GeneTree" id="ENSGT00940000169450"/>
<dbReference type="InParanoid" id="A0A3Q3M236"/>
<dbReference type="PANTHER" id="PTHR46318:SF2">
    <property type="entry name" value="NUCLEOLAR TRANSCRIPTION FACTOR 1"/>
    <property type="match status" value="1"/>
</dbReference>
<dbReference type="InterPro" id="IPR009071">
    <property type="entry name" value="HMG_box_dom"/>
</dbReference>
<dbReference type="PROSITE" id="PS50118">
    <property type="entry name" value="HMG_BOX_2"/>
    <property type="match status" value="3"/>
</dbReference>
<keyword evidence="2 4" id="KW-0238">DNA-binding</keyword>
<feature type="domain" description="HMG box" evidence="6">
    <location>
        <begin position="204"/>
        <end position="266"/>
    </location>
</feature>
<dbReference type="Proteomes" id="UP000261640">
    <property type="component" value="Unplaced"/>
</dbReference>
<comment type="subcellular location">
    <subcellularLocation>
        <location evidence="1">Nucleus</location>
    </subcellularLocation>
</comment>
<evidence type="ECO:0000313" key="7">
    <source>
        <dbReference type="Ensembl" id="ENSMAMP00000020988.1"/>
    </source>
</evidence>
<feature type="domain" description="HMG box" evidence="6">
    <location>
        <begin position="306"/>
        <end position="373"/>
    </location>
</feature>
<dbReference type="Gene3D" id="1.10.30.10">
    <property type="entry name" value="High mobility group box domain"/>
    <property type="match status" value="3"/>
</dbReference>
<dbReference type="InterPro" id="IPR051762">
    <property type="entry name" value="UBF1"/>
</dbReference>
<evidence type="ECO:0000313" key="8">
    <source>
        <dbReference type="Proteomes" id="UP000261640"/>
    </source>
</evidence>
<dbReference type="RefSeq" id="XP_026171523.1">
    <property type="nucleotide sequence ID" value="XM_026315738.1"/>
</dbReference>
<dbReference type="GO" id="GO:0005634">
    <property type="term" value="C:nucleus"/>
    <property type="evidence" value="ECO:0007669"/>
    <property type="project" value="UniProtKB-SubCell"/>
</dbReference>
<dbReference type="SUPFAM" id="SSF47095">
    <property type="entry name" value="HMG-box"/>
    <property type="match status" value="3"/>
</dbReference>
<dbReference type="GO" id="GO:0003677">
    <property type="term" value="F:DNA binding"/>
    <property type="evidence" value="ECO:0007669"/>
    <property type="project" value="UniProtKB-UniRule"/>
</dbReference>
<protein>
    <submittedName>
        <fullName evidence="7">Nucleolar transcription factor 1-like</fullName>
    </submittedName>
</protein>
<name>A0A3Q3M236_9TELE</name>
<dbReference type="SMART" id="SM00398">
    <property type="entry name" value="HMG"/>
    <property type="match status" value="3"/>
</dbReference>
<evidence type="ECO:0000256" key="4">
    <source>
        <dbReference type="PROSITE-ProRule" id="PRU00267"/>
    </source>
</evidence>
<evidence type="ECO:0000256" key="2">
    <source>
        <dbReference type="ARBA" id="ARBA00023125"/>
    </source>
</evidence>
<feature type="region of interest" description="Disordered" evidence="5">
    <location>
        <begin position="403"/>
        <end position="447"/>
    </location>
</feature>
<feature type="compositionally biased region" description="Acidic residues" evidence="5">
    <location>
        <begin position="412"/>
        <end position="440"/>
    </location>
</feature>
<evidence type="ECO:0000256" key="3">
    <source>
        <dbReference type="ARBA" id="ARBA00023242"/>
    </source>
</evidence>
<evidence type="ECO:0000259" key="6">
    <source>
        <dbReference type="PROSITE" id="PS50118"/>
    </source>
</evidence>
<dbReference type="Pfam" id="PF00505">
    <property type="entry name" value="HMG_box"/>
    <property type="match status" value="2"/>
</dbReference>
<organism evidence="7 8">
    <name type="scientific">Mastacembelus armatus</name>
    <name type="common">zig-zag eel</name>
    <dbReference type="NCBI Taxonomy" id="205130"/>
    <lineage>
        <taxon>Eukaryota</taxon>
        <taxon>Metazoa</taxon>
        <taxon>Chordata</taxon>
        <taxon>Craniata</taxon>
        <taxon>Vertebrata</taxon>
        <taxon>Euteleostomi</taxon>
        <taxon>Actinopterygii</taxon>
        <taxon>Neopterygii</taxon>
        <taxon>Teleostei</taxon>
        <taxon>Neoteleostei</taxon>
        <taxon>Acanthomorphata</taxon>
        <taxon>Anabantaria</taxon>
        <taxon>Synbranchiformes</taxon>
        <taxon>Mastacembelidae</taxon>
        <taxon>Mastacembelus</taxon>
    </lineage>
</organism>
<dbReference type="AlphaFoldDB" id="A0A3Q3M236"/>
<dbReference type="InterPro" id="IPR036910">
    <property type="entry name" value="HMG_box_dom_sf"/>
</dbReference>
<feature type="DNA-binding region" description="HMG box" evidence="4">
    <location>
        <begin position="204"/>
        <end position="266"/>
    </location>
</feature>
<sequence length="447" mass="53224">MSEHEMRTEESGWTKENLRKLFAALKSSIPKSDRQSAYTKTLKHVDWSKVAFPPFSPEACQEKWTQILRKMRKIRSLTELIAEAEEVLSDPVRSIMSHPELPKKPTPPNAIFYEENWAMAREQHPELNHRKLFGLLAKKYKMLSDEEKVQYVEKSQLVTQEYKKRKLELKNQWCKPRTSQQREEVSVDTSENQHCAEDAEGLPPKPPLNGYMLFCKEQRSSMAGVSSYVSEWAQRWRDLTKTQRNEYNIHCRKLRREYEVKLNEYLKGFAKEEQQQILSENGIKRFKGRKSINRKVKILQQLPGEPKMPSRCGNIIFFKNQMELLKEKFPNAKERFTKVSQMWQVLSQREKEYYKEKVHENFEKYSTELQNWFKTLTAAQQKEYRKCNPRKCRYLEAPTLKEEPYLYKPSDSEDEDIEISSSDEEDNMDSNEDEEEEENGDITFEMY</sequence>
<feature type="domain" description="HMG box" evidence="6">
    <location>
        <begin position="102"/>
        <end position="170"/>
    </location>
</feature>
<dbReference type="Ensembl" id="ENSMAMT00000021529.2">
    <property type="protein sequence ID" value="ENSMAMP00000020988.1"/>
    <property type="gene ID" value="ENSMAMG00000014097.2"/>
</dbReference>
<dbReference type="GeneID" id="113135592"/>
<dbReference type="PANTHER" id="PTHR46318">
    <property type="entry name" value="UPSTREAM BINDING TRANSCRIPTION FACTOR"/>
    <property type="match status" value="1"/>
</dbReference>